<gene>
    <name evidence="2" type="ORF">FSP39_005875</name>
</gene>
<organism evidence="2 3">
    <name type="scientific">Pinctada imbricata</name>
    <name type="common">Atlantic pearl-oyster</name>
    <name type="synonym">Pinctada martensii</name>
    <dbReference type="NCBI Taxonomy" id="66713"/>
    <lineage>
        <taxon>Eukaryota</taxon>
        <taxon>Metazoa</taxon>
        <taxon>Spiralia</taxon>
        <taxon>Lophotrochozoa</taxon>
        <taxon>Mollusca</taxon>
        <taxon>Bivalvia</taxon>
        <taxon>Autobranchia</taxon>
        <taxon>Pteriomorphia</taxon>
        <taxon>Pterioida</taxon>
        <taxon>Pterioidea</taxon>
        <taxon>Pteriidae</taxon>
        <taxon>Pinctada</taxon>
    </lineage>
</organism>
<reference evidence="2" key="1">
    <citation type="submission" date="2019-08" db="EMBL/GenBank/DDBJ databases">
        <title>The improved chromosome-level genome for the pearl oyster Pinctada fucata martensii using PacBio sequencing and Hi-C.</title>
        <authorList>
            <person name="Zheng Z."/>
        </authorList>
    </citation>
    <scope>NUCLEOTIDE SEQUENCE</scope>
    <source>
        <strain evidence="2">ZZ-2019</strain>
        <tissue evidence="2">Adductor muscle</tissue>
    </source>
</reference>
<feature type="domain" description="Mab-21-like nucleotidyltransferase" evidence="1">
    <location>
        <begin position="149"/>
        <end position="221"/>
    </location>
</feature>
<dbReference type="Proteomes" id="UP001186944">
    <property type="component" value="Unassembled WGS sequence"/>
</dbReference>
<sequence>MSLYDRLSYFLFGTEKIVDIRQKLALLRERLRNGLQDKTLRMICTGSLGEGIAYPKSDDDFMIFSDKIQVVRKCSDAVKRLHLVLSYVKDSPGYCLLLDINRSYAVDVICFASGVPIVSSFLWKQKYTTAIEGDSVHGPCCSFVLGREDFDCAFCIPCNFWPDIAYDWINRNRANRWPSHEIIQTIVRNKCHVVPVGDPDSPFHDHSWRISFSDAERTLIHSFNHVQFLTYSILRLVLIDFFHRDELRTSHFELRTLIS</sequence>
<comment type="caution">
    <text evidence="2">The sequence shown here is derived from an EMBL/GenBank/DDBJ whole genome shotgun (WGS) entry which is preliminary data.</text>
</comment>
<dbReference type="InterPro" id="IPR046903">
    <property type="entry name" value="Mab-21-like_nuc_Trfase"/>
</dbReference>
<keyword evidence="3" id="KW-1185">Reference proteome</keyword>
<evidence type="ECO:0000313" key="2">
    <source>
        <dbReference type="EMBL" id="KAK3099529.1"/>
    </source>
</evidence>
<name>A0AA89BWX9_PINIB</name>
<proteinExistence type="predicted"/>
<protein>
    <recommendedName>
        <fullName evidence="1">Mab-21-like nucleotidyltransferase domain-containing protein</fullName>
    </recommendedName>
</protein>
<evidence type="ECO:0000313" key="3">
    <source>
        <dbReference type="Proteomes" id="UP001186944"/>
    </source>
</evidence>
<dbReference type="EMBL" id="VSWD01000006">
    <property type="protein sequence ID" value="KAK3099529.1"/>
    <property type="molecule type" value="Genomic_DNA"/>
</dbReference>
<dbReference type="PANTHER" id="PTHR10656">
    <property type="entry name" value="CELL FATE DETERMINING PROTEIN MAB21-RELATED"/>
    <property type="match status" value="1"/>
</dbReference>
<evidence type="ECO:0000259" key="1">
    <source>
        <dbReference type="Pfam" id="PF03281"/>
    </source>
</evidence>
<accession>A0AA89BWX9</accession>
<dbReference type="Pfam" id="PF03281">
    <property type="entry name" value="Mab-21"/>
    <property type="match status" value="1"/>
</dbReference>
<dbReference type="PANTHER" id="PTHR10656:SF69">
    <property type="entry name" value="MAB-21-LIKE HHH_H2TH-LIKE DOMAIN-CONTAINING PROTEIN"/>
    <property type="match status" value="1"/>
</dbReference>
<dbReference type="AlphaFoldDB" id="A0AA89BWX9"/>